<dbReference type="PANTHER" id="PTHR33107">
    <property type="entry name" value="KUNITZ TRYPSIN INHIBITOR 2"/>
    <property type="match status" value="1"/>
</dbReference>
<protein>
    <submittedName>
        <fullName evidence="1">Uncharacterized protein</fullName>
    </submittedName>
</protein>
<dbReference type="InterPro" id="IPR002160">
    <property type="entry name" value="Prot_inh_Kunz-lg"/>
</dbReference>
<dbReference type="EMBL" id="QGKY02001925">
    <property type="protein sequence ID" value="KAF2546121.1"/>
    <property type="molecule type" value="Genomic_DNA"/>
</dbReference>
<dbReference type="PANTHER" id="PTHR33107:SF42">
    <property type="entry name" value="BNAA09G54410D PROTEIN"/>
    <property type="match status" value="1"/>
</dbReference>
<name>A0A8S9GIQ3_BRACR</name>
<dbReference type="AlphaFoldDB" id="A0A8S9GIQ3"/>
<dbReference type="PRINTS" id="PR00291">
    <property type="entry name" value="KUNITZINHBTR"/>
</dbReference>
<dbReference type="InterPro" id="IPR011065">
    <property type="entry name" value="Kunitz_inhibitor_STI-like_sf"/>
</dbReference>
<comment type="caution">
    <text evidence="1">The sequence shown here is derived from an EMBL/GenBank/DDBJ whole genome shotgun (WGS) entry which is preliminary data.</text>
</comment>
<sequence>MFQQLHESEDYYDHFSYSVGESEPVYDIFHEGQAELLHKVHAEFQKMNVSITEDFRSLKATMNHMMEIVKKIKLSGRRSDGAVAVSAEDEVEPVKDTNGNPLKSQTQYFIQPGSDKKGGGLVPASTDLTHLCPLGIVQTLLPFQPGLPVNFSNPSSQNDDVLTTNTDLIIEFQSPIWLCPSSKIWKVDTSSSSDKNYVTTGGSSSTRESFFRIQKYGNDESTYKLVHYESDSVIKGIGATTGFFGAPILVLEGDNDDNNVFPVKFREVDTSTENVFAKGLRMFPTF</sequence>
<dbReference type="SMART" id="SM00452">
    <property type="entry name" value="STI"/>
    <property type="match status" value="1"/>
</dbReference>
<dbReference type="Gene3D" id="2.80.10.50">
    <property type="match status" value="1"/>
</dbReference>
<dbReference type="GO" id="GO:0004866">
    <property type="term" value="F:endopeptidase inhibitor activity"/>
    <property type="evidence" value="ECO:0007669"/>
    <property type="project" value="InterPro"/>
</dbReference>
<gene>
    <name evidence="1" type="ORF">F2Q70_00021179</name>
</gene>
<proteinExistence type="predicted"/>
<organism evidence="1">
    <name type="scientific">Brassica cretica</name>
    <name type="common">Mustard</name>
    <dbReference type="NCBI Taxonomy" id="69181"/>
    <lineage>
        <taxon>Eukaryota</taxon>
        <taxon>Viridiplantae</taxon>
        <taxon>Streptophyta</taxon>
        <taxon>Embryophyta</taxon>
        <taxon>Tracheophyta</taxon>
        <taxon>Spermatophyta</taxon>
        <taxon>Magnoliopsida</taxon>
        <taxon>eudicotyledons</taxon>
        <taxon>Gunneridae</taxon>
        <taxon>Pentapetalae</taxon>
        <taxon>rosids</taxon>
        <taxon>malvids</taxon>
        <taxon>Brassicales</taxon>
        <taxon>Brassicaceae</taxon>
        <taxon>Brassiceae</taxon>
        <taxon>Brassica</taxon>
    </lineage>
</organism>
<accession>A0A8S9GIQ3</accession>
<reference evidence="1" key="1">
    <citation type="submission" date="2019-12" db="EMBL/GenBank/DDBJ databases">
        <title>Genome sequencing and annotation of Brassica cretica.</title>
        <authorList>
            <person name="Studholme D.J."/>
            <person name="Sarris P.F."/>
        </authorList>
    </citation>
    <scope>NUCLEOTIDE SEQUENCE</scope>
    <source>
        <strain evidence="1">PFS-102/07</strain>
        <tissue evidence="1">Leaf</tissue>
    </source>
</reference>
<dbReference type="Pfam" id="PF00197">
    <property type="entry name" value="Kunitz_legume"/>
    <property type="match status" value="1"/>
</dbReference>
<evidence type="ECO:0000313" key="1">
    <source>
        <dbReference type="EMBL" id="KAF2546121.1"/>
    </source>
</evidence>
<dbReference type="SUPFAM" id="SSF50386">
    <property type="entry name" value="STI-like"/>
    <property type="match status" value="1"/>
</dbReference>